<dbReference type="Gene3D" id="3.40.50.720">
    <property type="entry name" value="NAD(P)-binding Rossmann-like Domain"/>
    <property type="match status" value="1"/>
</dbReference>
<dbReference type="SUPFAM" id="SSF51735">
    <property type="entry name" value="NAD(P)-binding Rossmann-fold domains"/>
    <property type="match status" value="1"/>
</dbReference>
<name>A0ABX5VK79_9MICO</name>
<evidence type="ECO:0000313" key="2">
    <source>
        <dbReference type="EMBL" id="QDB78555.1"/>
    </source>
</evidence>
<dbReference type="InterPro" id="IPR051783">
    <property type="entry name" value="NAD(P)-dependent_oxidoreduct"/>
</dbReference>
<keyword evidence="3" id="KW-1185">Reference proteome</keyword>
<protein>
    <submittedName>
        <fullName evidence="2">Reductase</fullName>
    </submittedName>
</protein>
<feature type="region of interest" description="Disordered" evidence="1">
    <location>
        <begin position="296"/>
        <end position="322"/>
    </location>
</feature>
<gene>
    <name evidence="2" type="ORF">FE251_03535</name>
</gene>
<evidence type="ECO:0000313" key="3">
    <source>
        <dbReference type="Proteomes" id="UP000313948"/>
    </source>
</evidence>
<accession>A0ABX5VK79</accession>
<dbReference type="Proteomes" id="UP000313948">
    <property type="component" value="Chromosome"/>
</dbReference>
<organism evidence="2 3">
    <name type="scientific">Georgenia wutianyii</name>
    <dbReference type="NCBI Taxonomy" id="2585135"/>
    <lineage>
        <taxon>Bacteria</taxon>
        <taxon>Bacillati</taxon>
        <taxon>Actinomycetota</taxon>
        <taxon>Actinomycetes</taxon>
        <taxon>Micrococcales</taxon>
        <taxon>Bogoriellaceae</taxon>
        <taxon>Georgenia</taxon>
    </lineage>
</organism>
<dbReference type="PANTHER" id="PTHR48079">
    <property type="entry name" value="PROTEIN YEEZ"/>
    <property type="match status" value="1"/>
</dbReference>
<sequence length="322" mass="33792">MRRVLVLGGTAWLGREVARVALAAGAEVVCLARGVSGTVPDGARLVVADRTRPGAYADLDGEWDDVVELAYEPEPVESALAALAGRARHWTLVSSVSVYRDNDAPGADEGAAVVDPVDLTDYAQAKVAAERATAAALGERLHVVRPGLIVGPGDPSDRFGYWPARLLRGGQVLTPTLAGRHVQVIDVADLAAWIVTAGLRGAGGVVDAVGHSHPLTDVLAEIAAAAGVDGVRVPAEDEWLLARGVRHWAGPRSLPLWLPPDMGGMMQRSNAAYLAAGGSVRPLADTIARVLDDERERGLDRPRRSGLTAEEEHSLLADLATP</sequence>
<dbReference type="RefSeq" id="WP_139947900.1">
    <property type="nucleotide sequence ID" value="NZ_CP040899.1"/>
</dbReference>
<dbReference type="InterPro" id="IPR036291">
    <property type="entry name" value="NAD(P)-bd_dom_sf"/>
</dbReference>
<dbReference type="PANTHER" id="PTHR48079:SF6">
    <property type="entry name" value="NAD(P)-BINDING DOMAIN-CONTAINING PROTEIN-RELATED"/>
    <property type="match status" value="1"/>
</dbReference>
<reference evidence="2 3" key="1">
    <citation type="submission" date="2019-05" db="EMBL/GenBank/DDBJ databases">
        <title>Georgenia *** sp. nov., and Georgenia *** sp. nov., isolated from the intestinal contents of plateau pika (Ochotona curzoniae) in the Qinghai-Tibet plateau of China.</title>
        <authorList>
            <person name="Tian Z."/>
        </authorList>
    </citation>
    <scope>NUCLEOTIDE SEQUENCE [LARGE SCALE GENOMIC DNA]</scope>
    <source>
        <strain evidence="2 3">Z294</strain>
    </source>
</reference>
<evidence type="ECO:0000256" key="1">
    <source>
        <dbReference type="SAM" id="MobiDB-lite"/>
    </source>
</evidence>
<proteinExistence type="predicted"/>
<dbReference type="EMBL" id="CP040899">
    <property type="protein sequence ID" value="QDB78555.1"/>
    <property type="molecule type" value="Genomic_DNA"/>
</dbReference>